<dbReference type="STRING" id="1159016.SAMN02927937_00442"/>
<evidence type="ECO:0000313" key="2">
    <source>
        <dbReference type="EMBL" id="SEH60977.1"/>
    </source>
</evidence>
<dbReference type="AlphaFoldDB" id="A0A1H6JP61"/>
<dbReference type="RefSeq" id="WP_091095863.1">
    <property type="nucleotide sequence ID" value="NZ_FNXE01000004.1"/>
</dbReference>
<evidence type="ECO:0000313" key="3">
    <source>
        <dbReference type="Proteomes" id="UP000199634"/>
    </source>
</evidence>
<dbReference type="EMBL" id="FNXE01000004">
    <property type="protein sequence ID" value="SEH60977.1"/>
    <property type="molecule type" value="Genomic_DNA"/>
</dbReference>
<protein>
    <recommendedName>
        <fullName evidence="1">DUF6850 domain-containing protein</fullName>
    </recommendedName>
</protein>
<dbReference type="Proteomes" id="UP000199634">
    <property type="component" value="Unassembled WGS sequence"/>
</dbReference>
<reference evidence="2 3" key="1">
    <citation type="submission" date="2016-10" db="EMBL/GenBank/DDBJ databases">
        <authorList>
            <person name="de Groot N.N."/>
        </authorList>
    </citation>
    <scope>NUCLEOTIDE SEQUENCE [LARGE SCALE GENOMIC DNA]</scope>
    <source>
        <strain evidence="2 3">CGMCC 1.10825</strain>
    </source>
</reference>
<dbReference type="Pfam" id="PF21012">
    <property type="entry name" value="DUF6850"/>
    <property type="match status" value="1"/>
</dbReference>
<feature type="domain" description="DUF6850" evidence="1">
    <location>
        <begin position="50"/>
        <end position="514"/>
    </location>
</feature>
<evidence type="ECO:0000259" key="1">
    <source>
        <dbReference type="Pfam" id="PF21012"/>
    </source>
</evidence>
<dbReference type="OrthoDB" id="1025008at2"/>
<proteinExistence type="predicted"/>
<name>A0A1H6JP61_9FLAO</name>
<organism evidence="2 3">
    <name type="scientific">Paenimyroides marinum</name>
    <dbReference type="NCBI Taxonomy" id="1159016"/>
    <lineage>
        <taxon>Bacteria</taxon>
        <taxon>Pseudomonadati</taxon>
        <taxon>Bacteroidota</taxon>
        <taxon>Flavobacteriia</taxon>
        <taxon>Flavobacteriales</taxon>
        <taxon>Flavobacteriaceae</taxon>
        <taxon>Paenimyroides</taxon>
    </lineage>
</organism>
<accession>A0A1H6JP61</accession>
<keyword evidence="3" id="KW-1185">Reference proteome</keyword>
<gene>
    <name evidence="2" type="ORF">SAMN02927937_00442</name>
</gene>
<sequence length="514" mass="58327">MSANYSKFLTFIICCLGISTQAQDSLSLYQNIENQLTQFRILNSEYYCNPANMAGYSTYSFSNIGLNYQNLNKETYLLQEGKSHKTFSLYTNSYKAITKNTTLWGGASYTSTQTKNVQWNNTLDLDRTASMVIADSVGGTMNLQTYRFNGGLAKNFTKFTLGGEVAYNADLSYKTQDPRPKNVTSDLYLKVGATYHLNSNYNIGLSAGINRYIQTSTIKFSSEVYQNALYQMNGLGTYNFYFSNKTENAFYSDFSHHYLFTFGTADDLFTVTAGTLFGTLTKDVTIGNSTSTGNNSYEINRLELRKNFASIIKVFNLTDSYKIGGKINYHKTNKTGTEVLYSNNTGILQKILEKENYEFSNSELSFNVVLQYQNNGSTVYLQPFYTVSQTKESKYDPASQQNFDDYFAGIKLWYLQQLNKTNSLSFTADIYQRTVKKASDLNMLTLSQHQGINQWLINDYNIKNTNYKAVQAALRYDVKVLPKQSIYAIFALDYFKFSNSAVNTQSTFSLGITF</sequence>
<dbReference type="InterPro" id="IPR049236">
    <property type="entry name" value="DUF6850"/>
</dbReference>